<dbReference type="RefSeq" id="XP_001219728.1">
    <property type="nucleotide sequence ID" value="XM_001219727.1"/>
</dbReference>
<protein>
    <submittedName>
        <fullName evidence="1">Uncharacterized protein</fullName>
    </submittedName>
</protein>
<dbReference type="EMBL" id="CH408029">
    <property type="protein sequence ID" value="EAQ92272.1"/>
    <property type="molecule type" value="Genomic_DNA"/>
</dbReference>
<keyword evidence="2" id="KW-1185">Reference proteome</keyword>
<accession>Q2HGZ7</accession>
<evidence type="ECO:0000313" key="1">
    <source>
        <dbReference type="EMBL" id="EAQ92272.1"/>
    </source>
</evidence>
<dbReference type="HOGENOM" id="CLU_3068499_0_0_1"/>
<dbReference type="InParanoid" id="Q2HGZ7"/>
<evidence type="ECO:0000313" key="2">
    <source>
        <dbReference type="Proteomes" id="UP000001056"/>
    </source>
</evidence>
<proteinExistence type="predicted"/>
<gene>
    <name evidence="1" type="ORF">CHGG_00507</name>
</gene>
<dbReference type="AlphaFoldDB" id="Q2HGZ7"/>
<name>Q2HGZ7_CHAGB</name>
<sequence length="53" mass="5730">MGRWLLVEARTEHPGGIQSKTARGPSCEMAVAAFSVTWPPLPTGRACLADYEL</sequence>
<dbReference type="GeneID" id="4387820"/>
<organism evidence="1 2">
    <name type="scientific">Chaetomium globosum (strain ATCC 6205 / CBS 148.51 / DSM 1962 / NBRC 6347 / NRRL 1970)</name>
    <name type="common">Soil fungus</name>
    <dbReference type="NCBI Taxonomy" id="306901"/>
    <lineage>
        <taxon>Eukaryota</taxon>
        <taxon>Fungi</taxon>
        <taxon>Dikarya</taxon>
        <taxon>Ascomycota</taxon>
        <taxon>Pezizomycotina</taxon>
        <taxon>Sordariomycetes</taxon>
        <taxon>Sordariomycetidae</taxon>
        <taxon>Sordariales</taxon>
        <taxon>Chaetomiaceae</taxon>
        <taxon>Chaetomium</taxon>
    </lineage>
</organism>
<reference evidence="2" key="1">
    <citation type="journal article" date="2015" name="Genome Announc.">
        <title>Draft genome sequence of the cellulolytic fungus Chaetomium globosum.</title>
        <authorList>
            <person name="Cuomo C.A."/>
            <person name="Untereiner W.A."/>
            <person name="Ma L.-J."/>
            <person name="Grabherr M."/>
            <person name="Birren B.W."/>
        </authorList>
    </citation>
    <scope>NUCLEOTIDE SEQUENCE [LARGE SCALE GENOMIC DNA]</scope>
    <source>
        <strain evidence="2">ATCC 6205 / CBS 148.51 / DSM 1962 / NBRC 6347 / NRRL 1970</strain>
    </source>
</reference>
<dbReference type="Proteomes" id="UP000001056">
    <property type="component" value="Unassembled WGS sequence"/>
</dbReference>
<dbReference type="VEuPathDB" id="FungiDB:CHGG_00507"/>